<gene>
    <name evidence="3" type="ORF">CC80DRAFT_596324</name>
</gene>
<sequence length="360" mass="40558">MSTPTAFNFPAPSAAAIAEALQKEREAETPEPDFFANFEHDYKYVCEQEHQLLTLVRVDRLRDTITDAEYHEIELDFYRSVYAQMVHDKLLGKHKTDGELTLDGLRGMKASYKRMLAANGLTGDALRERRLEIMNQKYWKPEAELLQQKASLRQHDKLAELARQQAETKAKSGLRRTPPKATRRSSRVATRTANAIQSLPKSRSNSKPAGSATLDPSDSTKTISAAETTDLSRYVLILGNFTNLPDKGAMTGEVRGPFLTLEFEKDMYNPDGWMIGPSDDTDRCDVQIAVAGDKSGVSRQHLRIDLDVESACPRLTQFTYQNPLAVIVYRKRGDRKLLLTQKKSGMFPPWPFCLLSLTSK</sequence>
<evidence type="ECO:0000259" key="2">
    <source>
        <dbReference type="PROSITE" id="PS50006"/>
    </source>
</evidence>
<dbReference type="Proteomes" id="UP000800035">
    <property type="component" value="Unassembled WGS sequence"/>
</dbReference>
<organism evidence="3 4">
    <name type="scientific">Byssothecium circinans</name>
    <dbReference type="NCBI Taxonomy" id="147558"/>
    <lineage>
        <taxon>Eukaryota</taxon>
        <taxon>Fungi</taxon>
        <taxon>Dikarya</taxon>
        <taxon>Ascomycota</taxon>
        <taxon>Pezizomycotina</taxon>
        <taxon>Dothideomycetes</taxon>
        <taxon>Pleosporomycetidae</taxon>
        <taxon>Pleosporales</taxon>
        <taxon>Massarineae</taxon>
        <taxon>Massarinaceae</taxon>
        <taxon>Byssothecium</taxon>
    </lineage>
</organism>
<name>A0A6A5TJX4_9PLEO</name>
<dbReference type="OrthoDB" id="3791818at2759"/>
<dbReference type="EMBL" id="ML977007">
    <property type="protein sequence ID" value="KAF1952921.1"/>
    <property type="molecule type" value="Genomic_DNA"/>
</dbReference>
<feature type="region of interest" description="Disordered" evidence="1">
    <location>
        <begin position="164"/>
        <end position="221"/>
    </location>
</feature>
<evidence type="ECO:0000256" key="1">
    <source>
        <dbReference type="SAM" id="MobiDB-lite"/>
    </source>
</evidence>
<evidence type="ECO:0000313" key="3">
    <source>
        <dbReference type="EMBL" id="KAF1952921.1"/>
    </source>
</evidence>
<evidence type="ECO:0000313" key="4">
    <source>
        <dbReference type="Proteomes" id="UP000800035"/>
    </source>
</evidence>
<dbReference type="PROSITE" id="PS50006">
    <property type="entry name" value="FHA_DOMAIN"/>
    <property type="match status" value="1"/>
</dbReference>
<feature type="domain" description="FHA" evidence="2">
    <location>
        <begin position="273"/>
        <end position="307"/>
    </location>
</feature>
<keyword evidence="4" id="KW-1185">Reference proteome</keyword>
<accession>A0A6A5TJX4</accession>
<feature type="compositionally biased region" description="Polar residues" evidence="1">
    <location>
        <begin position="196"/>
        <end position="221"/>
    </location>
</feature>
<dbReference type="AlphaFoldDB" id="A0A6A5TJX4"/>
<feature type="compositionally biased region" description="Basic residues" evidence="1">
    <location>
        <begin position="172"/>
        <end position="186"/>
    </location>
</feature>
<proteinExistence type="predicted"/>
<dbReference type="InterPro" id="IPR000253">
    <property type="entry name" value="FHA_dom"/>
</dbReference>
<reference evidence="3" key="1">
    <citation type="journal article" date="2020" name="Stud. Mycol.">
        <title>101 Dothideomycetes genomes: a test case for predicting lifestyles and emergence of pathogens.</title>
        <authorList>
            <person name="Haridas S."/>
            <person name="Albert R."/>
            <person name="Binder M."/>
            <person name="Bloem J."/>
            <person name="Labutti K."/>
            <person name="Salamov A."/>
            <person name="Andreopoulos B."/>
            <person name="Baker S."/>
            <person name="Barry K."/>
            <person name="Bills G."/>
            <person name="Bluhm B."/>
            <person name="Cannon C."/>
            <person name="Castanera R."/>
            <person name="Culley D."/>
            <person name="Daum C."/>
            <person name="Ezra D."/>
            <person name="Gonzalez J."/>
            <person name="Henrissat B."/>
            <person name="Kuo A."/>
            <person name="Liang C."/>
            <person name="Lipzen A."/>
            <person name="Lutzoni F."/>
            <person name="Magnuson J."/>
            <person name="Mondo S."/>
            <person name="Nolan M."/>
            <person name="Ohm R."/>
            <person name="Pangilinan J."/>
            <person name="Park H.-J."/>
            <person name="Ramirez L."/>
            <person name="Alfaro M."/>
            <person name="Sun H."/>
            <person name="Tritt A."/>
            <person name="Yoshinaga Y."/>
            <person name="Zwiers L.-H."/>
            <person name="Turgeon B."/>
            <person name="Goodwin S."/>
            <person name="Spatafora J."/>
            <person name="Crous P."/>
            <person name="Grigoriev I."/>
        </authorList>
    </citation>
    <scope>NUCLEOTIDE SEQUENCE</scope>
    <source>
        <strain evidence="3">CBS 675.92</strain>
    </source>
</reference>
<protein>
    <recommendedName>
        <fullName evidence="2">FHA domain-containing protein</fullName>
    </recommendedName>
</protein>